<organism evidence="3 4">
    <name type="scientific">Pedobacter duraquae</name>
    <dbReference type="NCBI Taxonomy" id="425511"/>
    <lineage>
        <taxon>Bacteria</taxon>
        <taxon>Pseudomonadati</taxon>
        <taxon>Bacteroidota</taxon>
        <taxon>Sphingobacteriia</taxon>
        <taxon>Sphingobacteriales</taxon>
        <taxon>Sphingobacteriaceae</taxon>
        <taxon>Pedobacter</taxon>
    </lineage>
</organism>
<feature type="transmembrane region" description="Helical" evidence="1">
    <location>
        <begin position="104"/>
        <end position="126"/>
    </location>
</feature>
<protein>
    <recommendedName>
        <fullName evidence="2">CAAX prenyl protease 2/Lysostaphin resistance protein A-like domain-containing protein</fullName>
    </recommendedName>
</protein>
<accession>A0A4V3C2Q3</accession>
<dbReference type="GO" id="GO:0080120">
    <property type="term" value="P:CAAX-box protein maturation"/>
    <property type="evidence" value="ECO:0007669"/>
    <property type="project" value="UniProtKB-ARBA"/>
</dbReference>
<keyword evidence="1" id="KW-1133">Transmembrane helix</keyword>
<sequence length="313" mass="35178">MNLIQRSRAENSAYVQLLILGGYALAGVFIGTILSFAILAVLYGPNILMDPAGLMSGDPKYLDGLKIVQILTTTGLFMAPAIALAWTEGKKLDDFYGFKKPQALLLLSVFVIMAVSSPITELTGLINQKMTLPGILKPLESWMREKEDETMRMTIELLTVRKPWDFAVNMFMIAILPAIAEELMFRGGIQRSLTRMAGNPHVAIWLSAIIFSAIHVQFFGFIPRMLLGALFGYIYFWTRSLWYTMFAHFLNNGYAVCLALYLQKHNMPLNSADNTSNFNWIGYGISILLTIFALYYFKKQTTSHGKQLDQGLL</sequence>
<dbReference type="EMBL" id="SNWM01000007">
    <property type="protein sequence ID" value="TDO19239.1"/>
    <property type="molecule type" value="Genomic_DNA"/>
</dbReference>
<name>A0A4V3C2Q3_9SPHI</name>
<keyword evidence="4" id="KW-1185">Reference proteome</keyword>
<dbReference type="Proteomes" id="UP000295499">
    <property type="component" value="Unassembled WGS sequence"/>
</dbReference>
<evidence type="ECO:0000256" key="1">
    <source>
        <dbReference type="SAM" id="Phobius"/>
    </source>
</evidence>
<comment type="caution">
    <text evidence="3">The sequence shown here is derived from an EMBL/GenBank/DDBJ whole genome shotgun (WGS) entry which is preliminary data.</text>
</comment>
<dbReference type="RefSeq" id="WP_133559079.1">
    <property type="nucleotide sequence ID" value="NZ_SNWM01000007.1"/>
</dbReference>
<feature type="transmembrane region" description="Helical" evidence="1">
    <location>
        <begin position="12"/>
        <end position="44"/>
    </location>
</feature>
<keyword evidence="1" id="KW-0812">Transmembrane</keyword>
<evidence type="ECO:0000313" key="3">
    <source>
        <dbReference type="EMBL" id="TDO19239.1"/>
    </source>
</evidence>
<dbReference type="Pfam" id="PF02517">
    <property type="entry name" value="Rce1-like"/>
    <property type="match status" value="1"/>
</dbReference>
<dbReference type="PANTHER" id="PTHR43592:SF15">
    <property type="entry name" value="CAAX AMINO TERMINAL PROTEASE FAMILY PROTEIN"/>
    <property type="match status" value="1"/>
</dbReference>
<feature type="transmembrane region" description="Helical" evidence="1">
    <location>
        <begin position="166"/>
        <end position="185"/>
    </location>
</feature>
<feature type="transmembrane region" description="Helical" evidence="1">
    <location>
        <begin position="278"/>
        <end position="297"/>
    </location>
</feature>
<evidence type="ECO:0000313" key="4">
    <source>
        <dbReference type="Proteomes" id="UP000295499"/>
    </source>
</evidence>
<feature type="transmembrane region" description="Helical" evidence="1">
    <location>
        <begin position="64"/>
        <end position="84"/>
    </location>
</feature>
<dbReference type="InterPro" id="IPR003675">
    <property type="entry name" value="Rce1/LyrA-like_dom"/>
</dbReference>
<dbReference type="PANTHER" id="PTHR43592">
    <property type="entry name" value="CAAX AMINO TERMINAL PROTEASE"/>
    <property type="match status" value="1"/>
</dbReference>
<feature type="domain" description="CAAX prenyl protease 2/Lysostaphin resistance protein A-like" evidence="2">
    <location>
        <begin position="164"/>
        <end position="253"/>
    </location>
</feature>
<dbReference type="AlphaFoldDB" id="A0A4V3C2Q3"/>
<evidence type="ECO:0000259" key="2">
    <source>
        <dbReference type="Pfam" id="PF02517"/>
    </source>
</evidence>
<feature type="transmembrane region" description="Helical" evidence="1">
    <location>
        <begin position="197"/>
        <end position="215"/>
    </location>
</feature>
<reference evidence="3 4" key="1">
    <citation type="submission" date="2019-03" db="EMBL/GenBank/DDBJ databases">
        <title>Genomic Encyclopedia of Archaeal and Bacterial Type Strains, Phase II (KMG-II): from individual species to whole genera.</title>
        <authorList>
            <person name="Goeker M."/>
        </authorList>
    </citation>
    <scope>NUCLEOTIDE SEQUENCE [LARGE SCALE GENOMIC DNA]</scope>
    <source>
        <strain evidence="3 4">DSM 19034</strain>
    </source>
</reference>
<feature type="transmembrane region" description="Helical" evidence="1">
    <location>
        <begin position="245"/>
        <end position="263"/>
    </location>
</feature>
<dbReference type="OrthoDB" id="1523022at2"/>
<dbReference type="GO" id="GO:0004175">
    <property type="term" value="F:endopeptidase activity"/>
    <property type="evidence" value="ECO:0007669"/>
    <property type="project" value="UniProtKB-ARBA"/>
</dbReference>
<gene>
    <name evidence="3" type="ORF">CLV32_4478</name>
</gene>
<keyword evidence="1" id="KW-0472">Membrane</keyword>
<proteinExistence type="predicted"/>